<dbReference type="KEGG" id="spar:SPRG_18483"/>
<reference evidence="1 2" key="1">
    <citation type="journal article" date="2013" name="PLoS Genet.">
        <title>Distinctive expansion of potential virulence genes in the genome of the oomycete fish pathogen Saprolegnia parasitica.</title>
        <authorList>
            <person name="Jiang R.H."/>
            <person name="de Bruijn I."/>
            <person name="Haas B.J."/>
            <person name="Belmonte R."/>
            <person name="Lobach L."/>
            <person name="Christie J."/>
            <person name="van den Ackerveken G."/>
            <person name="Bottin A."/>
            <person name="Bulone V."/>
            <person name="Diaz-Moreno S.M."/>
            <person name="Dumas B."/>
            <person name="Fan L."/>
            <person name="Gaulin E."/>
            <person name="Govers F."/>
            <person name="Grenville-Briggs L.J."/>
            <person name="Horner N.R."/>
            <person name="Levin J.Z."/>
            <person name="Mammella M."/>
            <person name="Meijer H.J."/>
            <person name="Morris P."/>
            <person name="Nusbaum C."/>
            <person name="Oome S."/>
            <person name="Phillips A.J."/>
            <person name="van Rooyen D."/>
            <person name="Rzeszutek E."/>
            <person name="Saraiva M."/>
            <person name="Secombes C.J."/>
            <person name="Seidl M.F."/>
            <person name="Snel B."/>
            <person name="Stassen J.H."/>
            <person name="Sykes S."/>
            <person name="Tripathy S."/>
            <person name="van den Berg H."/>
            <person name="Vega-Arreguin J.C."/>
            <person name="Wawra S."/>
            <person name="Young S.K."/>
            <person name="Zeng Q."/>
            <person name="Dieguez-Uribeondo J."/>
            <person name="Russ C."/>
            <person name="Tyler B.M."/>
            <person name="van West P."/>
        </authorList>
    </citation>
    <scope>NUCLEOTIDE SEQUENCE [LARGE SCALE GENOMIC DNA]</scope>
    <source>
        <strain evidence="1 2">CBS 223.65</strain>
    </source>
</reference>
<evidence type="ECO:0000313" key="2">
    <source>
        <dbReference type="Proteomes" id="UP000030745"/>
    </source>
</evidence>
<proteinExistence type="predicted"/>
<protein>
    <submittedName>
        <fullName evidence="1">Uncharacterized protein</fullName>
    </submittedName>
</protein>
<sequence length="104" mass="12215">MIRHGKLCQASVKVFRRSLINRFGHWRVVTQRTKDIRGRFANVCVRRQRELFGVWAAYVAFAHRTTAYARQLQAWLRRCLVRARFRKRQHAGATIQLCASVTCA</sequence>
<dbReference type="RefSeq" id="XP_012213315.1">
    <property type="nucleotide sequence ID" value="XM_012357925.1"/>
</dbReference>
<dbReference type="EMBL" id="KK584427">
    <property type="protein sequence ID" value="KDO15977.1"/>
    <property type="molecule type" value="Genomic_DNA"/>
</dbReference>
<dbReference type="Proteomes" id="UP000030745">
    <property type="component" value="Unassembled WGS sequence"/>
</dbReference>
<dbReference type="GeneID" id="24140008"/>
<dbReference type="VEuPathDB" id="FungiDB:SPRG_18483"/>
<dbReference type="AlphaFoldDB" id="A0A067BML7"/>
<evidence type="ECO:0000313" key="1">
    <source>
        <dbReference type="EMBL" id="KDO15977.1"/>
    </source>
</evidence>
<gene>
    <name evidence="1" type="ORF">SPRG_18483</name>
</gene>
<organism evidence="1 2">
    <name type="scientific">Saprolegnia parasitica (strain CBS 223.65)</name>
    <dbReference type="NCBI Taxonomy" id="695850"/>
    <lineage>
        <taxon>Eukaryota</taxon>
        <taxon>Sar</taxon>
        <taxon>Stramenopiles</taxon>
        <taxon>Oomycota</taxon>
        <taxon>Saprolegniomycetes</taxon>
        <taxon>Saprolegniales</taxon>
        <taxon>Saprolegniaceae</taxon>
        <taxon>Saprolegnia</taxon>
    </lineage>
</organism>
<name>A0A067BML7_SAPPC</name>
<keyword evidence="2" id="KW-1185">Reference proteome</keyword>
<accession>A0A067BML7</accession>